<dbReference type="Gene3D" id="1.10.1020.10">
    <property type="entry name" value="Adenine-specific Methyltransferase, Domain 2"/>
    <property type="match status" value="1"/>
</dbReference>
<reference evidence="7 8" key="1">
    <citation type="submission" date="2017-04" db="EMBL/GenBank/DDBJ databases">
        <title>Isolation of lytic bacteriophages infecting Pseudomonas strains for biocontrol of fish and shrimp spoilage during chilled storage.</title>
        <authorList>
            <person name="Yang Z."/>
            <person name="Tao X."/>
            <person name="Gao L."/>
            <person name="Rao S."/>
        </authorList>
    </citation>
    <scope>NUCLEOTIDE SEQUENCE [LARGE SCALE GENOMIC DNA]</scope>
</reference>
<keyword evidence="8" id="KW-1185">Reference proteome</keyword>
<gene>
    <name evidence="7" type="ORF">PspYZU05_207</name>
</gene>
<organism evidence="7 8">
    <name type="scientific">Pseudomonas phage PspYZU05</name>
    <dbReference type="NCBI Taxonomy" id="1983556"/>
    <lineage>
        <taxon>Viruses</taxon>
        <taxon>Duplodnaviria</taxon>
        <taxon>Heunggongvirae</taxon>
        <taxon>Uroviricota</taxon>
        <taxon>Caudoviricetes</taxon>
        <taxon>Pantevenvirales</taxon>
        <taxon>Straboviridae</taxon>
        <taxon>Jiangsuvirus</taxon>
        <taxon>Jiangsuvirus pspyzu05</taxon>
    </lineage>
</organism>
<dbReference type="PRINTS" id="PR00505">
    <property type="entry name" value="D12N6MTFRASE"/>
</dbReference>
<dbReference type="Pfam" id="PF02086">
    <property type="entry name" value="MethyltransfD12"/>
    <property type="match status" value="1"/>
</dbReference>
<evidence type="ECO:0000256" key="2">
    <source>
        <dbReference type="ARBA" id="ARBA00011900"/>
    </source>
</evidence>
<evidence type="ECO:0000313" key="8">
    <source>
        <dbReference type="Proteomes" id="UP000247773"/>
    </source>
</evidence>
<comment type="similarity">
    <text evidence="1">Belongs to the N(4)/N(6)-methyltransferase family.</text>
</comment>
<dbReference type="EC" id="2.1.1.72" evidence="2"/>
<evidence type="ECO:0000256" key="6">
    <source>
        <dbReference type="ARBA" id="ARBA00047942"/>
    </source>
</evidence>
<comment type="catalytic activity">
    <reaction evidence="6">
        <text>a 2'-deoxyadenosine in DNA + S-adenosyl-L-methionine = an N(6)-methyl-2'-deoxyadenosine in DNA + S-adenosyl-L-homocysteine + H(+)</text>
        <dbReference type="Rhea" id="RHEA:15197"/>
        <dbReference type="Rhea" id="RHEA-COMP:12418"/>
        <dbReference type="Rhea" id="RHEA-COMP:12419"/>
        <dbReference type="ChEBI" id="CHEBI:15378"/>
        <dbReference type="ChEBI" id="CHEBI:57856"/>
        <dbReference type="ChEBI" id="CHEBI:59789"/>
        <dbReference type="ChEBI" id="CHEBI:90615"/>
        <dbReference type="ChEBI" id="CHEBI:90616"/>
        <dbReference type="EC" id="2.1.1.72"/>
    </reaction>
</comment>
<keyword evidence="4 7" id="KW-0808">Transferase</keyword>
<evidence type="ECO:0000256" key="1">
    <source>
        <dbReference type="ARBA" id="ARBA00006594"/>
    </source>
</evidence>
<dbReference type="Gene3D" id="3.40.50.150">
    <property type="entry name" value="Vaccinia Virus protein VP39"/>
    <property type="match status" value="1"/>
</dbReference>
<dbReference type="InterPro" id="IPR029063">
    <property type="entry name" value="SAM-dependent_MTases_sf"/>
</dbReference>
<dbReference type="Proteomes" id="UP000247773">
    <property type="component" value="Genome"/>
</dbReference>
<evidence type="ECO:0000313" key="7">
    <source>
        <dbReference type="EMBL" id="ASD52159.1"/>
    </source>
</evidence>
<dbReference type="GO" id="GO:1904047">
    <property type="term" value="F:S-adenosyl-L-methionine binding"/>
    <property type="evidence" value="ECO:0007669"/>
    <property type="project" value="TreeGrafter"/>
</dbReference>
<dbReference type="InterPro" id="IPR023095">
    <property type="entry name" value="Ade_MeTrfase_dom_2"/>
</dbReference>
<sequence>MKNATGTNIANGVICYVGNKQKLLSKLLPLFPEYSRFVDLFCGGLSVSLNVKGNVLANDIEKPLIDMYEALRTTSEEEIHTLIETMNLDKTNVLAYRKAVQRYNKFREPLVLYALIQHSFSNMLRFNDGRFNVSFGNRTVTRNTYRRLAHFHENQSRIEFSSKHYSEIEIKPGDFVYVDPPYLITKAAYNCYWSDEEEQKLLEYLDSLHQKGIKFGLSNVVRHKGRENKYLLSWMTKYNVVKLDKTYVMKGKTCAKDTEEVYIHN</sequence>
<evidence type="ECO:0000256" key="4">
    <source>
        <dbReference type="ARBA" id="ARBA00022679"/>
    </source>
</evidence>
<protein>
    <recommendedName>
        <fullName evidence="2">site-specific DNA-methyltransferase (adenine-specific)</fullName>
        <ecNumber evidence="2">2.1.1.72</ecNumber>
    </recommendedName>
</protein>
<name>A0A2U7NBY4_9CAUD</name>
<keyword evidence="5" id="KW-0949">S-adenosyl-L-methionine</keyword>
<dbReference type="PROSITE" id="PS00092">
    <property type="entry name" value="N6_MTASE"/>
    <property type="match status" value="1"/>
</dbReference>
<dbReference type="InterPro" id="IPR002052">
    <property type="entry name" value="DNA_methylase_N6_adenine_CS"/>
</dbReference>
<dbReference type="NCBIfam" id="TIGR00571">
    <property type="entry name" value="dam"/>
    <property type="match status" value="1"/>
</dbReference>
<evidence type="ECO:0000256" key="3">
    <source>
        <dbReference type="ARBA" id="ARBA00022603"/>
    </source>
</evidence>
<dbReference type="InterPro" id="IPR012327">
    <property type="entry name" value="MeTrfase_D12"/>
</dbReference>
<dbReference type="GO" id="GO:0043565">
    <property type="term" value="F:sequence-specific DNA binding"/>
    <property type="evidence" value="ECO:0007669"/>
    <property type="project" value="TreeGrafter"/>
</dbReference>
<dbReference type="GO" id="GO:0032259">
    <property type="term" value="P:methylation"/>
    <property type="evidence" value="ECO:0007669"/>
    <property type="project" value="UniProtKB-KW"/>
</dbReference>
<proteinExistence type="inferred from homology"/>
<dbReference type="InterPro" id="IPR012263">
    <property type="entry name" value="M_m6A_EcoRV"/>
</dbReference>
<keyword evidence="3 7" id="KW-0489">Methyltransferase</keyword>
<accession>A0A2U7NBY4</accession>
<dbReference type="GO" id="GO:0009307">
    <property type="term" value="P:DNA restriction-modification system"/>
    <property type="evidence" value="ECO:0007669"/>
    <property type="project" value="InterPro"/>
</dbReference>
<dbReference type="PIRSF" id="PIRSF000398">
    <property type="entry name" value="M_m6A_EcoRV"/>
    <property type="match status" value="1"/>
</dbReference>
<dbReference type="SUPFAM" id="SSF53335">
    <property type="entry name" value="S-adenosyl-L-methionine-dependent methyltransferases"/>
    <property type="match status" value="1"/>
</dbReference>
<dbReference type="GO" id="GO:0009007">
    <property type="term" value="F:site-specific DNA-methyltransferase (adenine-specific) activity"/>
    <property type="evidence" value="ECO:0007669"/>
    <property type="project" value="UniProtKB-EC"/>
</dbReference>
<dbReference type="PANTHER" id="PTHR30481">
    <property type="entry name" value="DNA ADENINE METHYLASE"/>
    <property type="match status" value="1"/>
</dbReference>
<dbReference type="EMBL" id="KY971610">
    <property type="protein sequence ID" value="ASD52159.1"/>
    <property type="molecule type" value="Genomic_DNA"/>
</dbReference>
<dbReference type="PANTHER" id="PTHR30481:SF3">
    <property type="entry name" value="DNA ADENINE METHYLASE"/>
    <property type="match status" value="1"/>
</dbReference>
<dbReference type="GO" id="GO:0006298">
    <property type="term" value="P:mismatch repair"/>
    <property type="evidence" value="ECO:0007669"/>
    <property type="project" value="TreeGrafter"/>
</dbReference>
<evidence type="ECO:0000256" key="5">
    <source>
        <dbReference type="ARBA" id="ARBA00022691"/>
    </source>
</evidence>